<keyword evidence="1" id="KW-0732">Signal</keyword>
<organism evidence="2 3">
    <name type="scientific">Chitinophaga polysaccharea</name>
    <dbReference type="NCBI Taxonomy" id="1293035"/>
    <lineage>
        <taxon>Bacteria</taxon>
        <taxon>Pseudomonadati</taxon>
        <taxon>Bacteroidota</taxon>
        <taxon>Chitinophagia</taxon>
        <taxon>Chitinophagales</taxon>
        <taxon>Chitinophagaceae</taxon>
        <taxon>Chitinophaga</taxon>
    </lineage>
</organism>
<dbReference type="SUPFAM" id="SSF56954">
    <property type="entry name" value="Outer membrane efflux proteins (OEP)"/>
    <property type="match status" value="1"/>
</dbReference>
<evidence type="ECO:0000313" key="2">
    <source>
        <dbReference type="EMBL" id="TWF34854.1"/>
    </source>
</evidence>
<dbReference type="Proteomes" id="UP000320811">
    <property type="component" value="Unassembled WGS sequence"/>
</dbReference>
<dbReference type="PANTHER" id="PTHR30203">
    <property type="entry name" value="OUTER MEMBRANE CATION EFFLUX PROTEIN"/>
    <property type="match status" value="1"/>
</dbReference>
<dbReference type="AlphaFoldDB" id="A0A561P9P9"/>
<dbReference type="Gene3D" id="1.20.1600.10">
    <property type="entry name" value="Outer membrane efflux proteins (OEP)"/>
    <property type="match status" value="1"/>
</dbReference>
<dbReference type="GO" id="GO:0015562">
    <property type="term" value="F:efflux transmembrane transporter activity"/>
    <property type="evidence" value="ECO:0007669"/>
    <property type="project" value="InterPro"/>
</dbReference>
<evidence type="ECO:0000313" key="3">
    <source>
        <dbReference type="Proteomes" id="UP000320811"/>
    </source>
</evidence>
<dbReference type="OrthoDB" id="9791261at2"/>
<reference evidence="2 3" key="1">
    <citation type="submission" date="2019-06" db="EMBL/GenBank/DDBJ databases">
        <title>Sorghum-associated microbial communities from plants grown in Nebraska, USA.</title>
        <authorList>
            <person name="Schachtman D."/>
        </authorList>
    </citation>
    <scope>NUCLEOTIDE SEQUENCE [LARGE SCALE GENOMIC DNA]</scope>
    <source>
        <strain evidence="2 3">1209</strain>
    </source>
</reference>
<keyword evidence="3" id="KW-1185">Reference proteome</keyword>
<accession>A0A561P9P9</accession>
<comment type="caution">
    <text evidence="2">The sequence shown here is derived from an EMBL/GenBank/DDBJ whole genome shotgun (WGS) entry which is preliminary data.</text>
</comment>
<dbReference type="EMBL" id="VIWO01000010">
    <property type="protein sequence ID" value="TWF34854.1"/>
    <property type="molecule type" value="Genomic_DNA"/>
</dbReference>
<evidence type="ECO:0000256" key="1">
    <source>
        <dbReference type="SAM" id="SignalP"/>
    </source>
</evidence>
<dbReference type="RefSeq" id="WP_145673528.1">
    <property type="nucleotide sequence ID" value="NZ_VIWO01000010.1"/>
</dbReference>
<name>A0A561P9P9_9BACT</name>
<feature type="signal peptide" evidence="1">
    <location>
        <begin position="1"/>
        <end position="24"/>
    </location>
</feature>
<dbReference type="PANTHER" id="PTHR30203:SF23">
    <property type="entry name" value="OUTER MEMBRANE EFFLUX PROTEIN"/>
    <property type="match status" value="1"/>
</dbReference>
<sequence>MVNRLVLSSYFVLFAVFLPVMVFAQLTAPPAAATMQQDTLHLTLDSAENIFLRQNLSLLAQRYNIDAQKALVIQSKLYANPNFNIEHGLYNTETHKVFPFGSQGETSAGLSQLVMLAGKRNKQIKIARANVKLSEFEFYDLLRTLKFTLRDDFYNIYYLQQSAKAYDEEITSLQKVVDAFVEQKGKGYISQKEVVRIQAQLYSLKSEYRDLLEQIADQQSEMRLVLQVKPVYIDPLVDTTSLVALNPRQYPLPVLLDSAYSRRSDLMIARANTEISKLNYSYQKALGVPDVTFNLAYDQQGSYIKNYTAAGVAIDLPVFNRNQGNIKSAKAMIDVNTATQKSTEATVEEQVYRVVEKATAADKLYRNIDASFASDFQRLMREVLINYQKRNISMLDFLDFYDSYKQNVLQLNSIQYNRVRAFEELNFVTGTNFFN</sequence>
<proteinExistence type="predicted"/>
<dbReference type="InterPro" id="IPR010131">
    <property type="entry name" value="MdtP/NodT-like"/>
</dbReference>
<protein>
    <submittedName>
        <fullName evidence="2">Cobalt-zinc-cadmium efflux system outer membrane protein</fullName>
    </submittedName>
</protein>
<gene>
    <name evidence="2" type="ORF">FHW36_11052</name>
</gene>
<feature type="chain" id="PRO_5021836933" evidence="1">
    <location>
        <begin position="25"/>
        <end position="435"/>
    </location>
</feature>